<name>A0A387HDC0_9ACTN</name>
<evidence type="ECO:0000256" key="2">
    <source>
        <dbReference type="ARBA" id="ARBA00012438"/>
    </source>
</evidence>
<reference evidence="13 14" key="1">
    <citation type="submission" date="2018-10" db="EMBL/GenBank/DDBJ databases">
        <title>Relationship between Morphology and Antimicrobial Activity in Streptomyces.</title>
        <authorList>
            <person name="Kang H.J."/>
            <person name="Kim S.B."/>
        </authorList>
    </citation>
    <scope>NUCLEOTIDE SEQUENCE [LARGE SCALE GENOMIC DNA]</scope>
    <source>
        <strain evidence="13 14">BH38</strain>
    </source>
</reference>
<comment type="catalytic activity">
    <reaction evidence="1">
        <text>ATP + protein L-histidine = ADP + protein N-phospho-L-histidine.</text>
        <dbReference type="EC" id="2.7.13.3"/>
    </reaction>
</comment>
<feature type="region of interest" description="Disordered" evidence="9">
    <location>
        <begin position="376"/>
        <end position="401"/>
    </location>
</feature>
<feature type="domain" description="Histidine kinase/HSP90-like ATPase" evidence="11">
    <location>
        <begin position="285"/>
        <end position="377"/>
    </location>
</feature>
<dbReference type="SUPFAM" id="SSF55874">
    <property type="entry name" value="ATPase domain of HSP90 chaperone/DNA topoisomerase II/histidine kinase"/>
    <property type="match status" value="1"/>
</dbReference>
<dbReference type="PANTHER" id="PTHR24421:SF10">
    <property type="entry name" value="NITRATE_NITRITE SENSOR PROTEIN NARQ"/>
    <property type="match status" value="1"/>
</dbReference>
<feature type="transmembrane region" description="Helical" evidence="10">
    <location>
        <begin position="39"/>
        <end position="56"/>
    </location>
</feature>
<dbReference type="InterPro" id="IPR050482">
    <property type="entry name" value="Sensor_HK_TwoCompSys"/>
</dbReference>
<dbReference type="GO" id="GO:0016020">
    <property type="term" value="C:membrane"/>
    <property type="evidence" value="ECO:0007669"/>
    <property type="project" value="InterPro"/>
</dbReference>
<dbReference type="PANTHER" id="PTHR24421">
    <property type="entry name" value="NITRATE/NITRITE SENSOR PROTEIN NARX-RELATED"/>
    <property type="match status" value="1"/>
</dbReference>
<dbReference type="AlphaFoldDB" id="A0A387HDC0"/>
<dbReference type="GO" id="GO:0046983">
    <property type="term" value="F:protein dimerization activity"/>
    <property type="evidence" value="ECO:0007669"/>
    <property type="project" value="InterPro"/>
</dbReference>
<keyword evidence="8" id="KW-0902">Two-component regulatory system</keyword>
<evidence type="ECO:0000256" key="1">
    <source>
        <dbReference type="ARBA" id="ARBA00000085"/>
    </source>
</evidence>
<dbReference type="Gene3D" id="1.20.5.1930">
    <property type="match status" value="1"/>
</dbReference>
<dbReference type="Pfam" id="PF07730">
    <property type="entry name" value="HisKA_3"/>
    <property type="match status" value="1"/>
</dbReference>
<keyword evidence="10" id="KW-0472">Membrane</keyword>
<evidence type="ECO:0000259" key="11">
    <source>
        <dbReference type="Pfam" id="PF02518"/>
    </source>
</evidence>
<accession>A0A387HDC0</accession>
<evidence type="ECO:0000256" key="6">
    <source>
        <dbReference type="ARBA" id="ARBA00022777"/>
    </source>
</evidence>
<dbReference type="OrthoDB" id="227596at2"/>
<evidence type="ECO:0000256" key="10">
    <source>
        <dbReference type="SAM" id="Phobius"/>
    </source>
</evidence>
<evidence type="ECO:0000256" key="5">
    <source>
        <dbReference type="ARBA" id="ARBA00022741"/>
    </source>
</evidence>
<evidence type="ECO:0000256" key="8">
    <source>
        <dbReference type="ARBA" id="ARBA00023012"/>
    </source>
</evidence>
<keyword evidence="3" id="KW-0597">Phosphoprotein</keyword>
<dbReference type="CDD" id="cd16917">
    <property type="entry name" value="HATPase_UhpB-NarQ-NarX-like"/>
    <property type="match status" value="1"/>
</dbReference>
<evidence type="ECO:0000256" key="9">
    <source>
        <dbReference type="SAM" id="MobiDB-lite"/>
    </source>
</evidence>
<organism evidence="13 14">
    <name type="scientific">Streptomyces hundungensis</name>
    <dbReference type="NCBI Taxonomy" id="1077946"/>
    <lineage>
        <taxon>Bacteria</taxon>
        <taxon>Bacillati</taxon>
        <taxon>Actinomycetota</taxon>
        <taxon>Actinomycetes</taxon>
        <taxon>Kitasatosporales</taxon>
        <taxon>Streptomycetaceae</taxon>
        <taxon>Streptomyces</taxon>
    </lineage>
</organism>
<keyword evidence="10" id="KW-1133">Transmembrane helix</keyword>
<dbReference type="InterPro" id="IPR003594">
    <property type="entry name" value="HATPase_dom"/>
</dbReference>
<dbReference type="RefSeq" id="WP_120719889.1">
    <property type="nucleotide sequence ID" value="NZ_CP032698.1"/>
</dbReference>
<dbReference type="GO" id="GO:0000155">
    <property type="term" value="F:phosphorelay sensor kinase activity"/>
    <property type="evidence" value="ECO:0007669"/>
    <property type="project" value="InterPro"/>
</dbReference>
<feature type="domain" description="Signal transduction histidine kinase subgroup 3 dimerisation and phosphoacceptor" evidence="12">
    <location>
        <begin position="179"/>
        <end position="242"/>
    </location>
</feature>
<feature type="transmembrane region" description="Helical" evidence="10">
    <location>
        <begin position="12"/>
        <end position="32"/>
    </location>
</feature>
<keyword evidence="4 13" id="KW-0808">Transferase</keyword>
<sequence>MNPALPKRLTSSQWRVVFLLGPVILGVGDAFIAPANVRMSAVEWALSVGAGLALIIRLRMPVLTLLITLPGQFMGTAWMAGLIALYTLSRFRPGRRLLLTCTLLVIVVKVLPYPLEAAELRTRLANLVWLEDALGAPIAAVALGRAVALRCELAERLRELTEGRSREDRLLAEQVLATERTQLAREMHDVVAHQVSLISVQAGALRVSAGDFAVREAADTIRTLSVRTLEELRHMVGVLRAAGGRTLDPRPQPRLSDLPRLIAESALDVDADMAYEGCAPCPEGVERAAFRIVQEALTNVRKHAPGAKVWIQLRCTEGELRVEIRNAAAAPGAAALDLPSGGHGLVGLSERVHLLGGFFSAGPGDAGGFRVSATIPIPSTTPEDAPRVPDASRTPDTEPPK</sequence>
<keyword evidence="14" id="KW-1185">Reference proteome</keyword>
<keyword evidence="7" id="KW-0067">ATP-binding</keyword>
<dbReference type="KEGG" id="shun:DWB77_00776"/>
<evidence type="ECO:0000256" key="4">
    <source>
        <dbReference type="ARBA" id="ARBA00022679"/>
    </source>
</evidence>
<dbReference type="InterPro" id="IPR036890">
    <property type="entry name" value="HATPase_C_sf"/>
</dbReference>
<evidence type="ECO:0000256" key="7">
    <source>
        <dbReference type="ARBA" id="ARBA00022840"/>
    </source>
</evidence>
<dbReference type="GO" id="GO:0005524">
    <property type="term" value="F:ATP binding"/>
    <property type="evidence" value="ECO:0007669"/>
    <property type="project" value="UniProtKB-KW"/>
</dbReference>
<proteinExistence type="predicted"/>
<keyword evidence="6 13" id="KW-0418">Kinase</keyword>
<dbReference type="Gene3D" id="3.30.565.10">
    <property type="entry name" value="Histidine kinase-like ATPase, C-terminal domain"/>
    <property type="match status" value="1"/>
</dbReference>
<evidence type="ECO:0000256" key="3">
    <source>
        <dbReference type="ARBA" id="ARBA00022553"/>
    </source>
</evidence>
<dbReference type="EC" id="2.7.13.3" evidence="2"/>
<evidence type="ECO:0000313" key="14">
    <source>
        <dbReference type="Proteomes" id="UP000271554"/>
    </source>
</evidence>
<feature type="transmembrane region" description="Helical" evidence="10">
    <location>
        <begin position="62"/>
        <end position="85"/>
    </location>
</feature>
<keyword evidence="10" id="KW-0812">Transmembrane</keyword>
<evidence type="ECO:0000259" key="12">
    <source>
        <dbReference type="Pfam" id="PF07730"/>
    </source>
</evidence>
<keyword evidence="5" id="KW-0547">Nucleotide-binding</keyword>
<dbReference type="EMBL" id="CP032698">
    <property type="protein sequence ID" value="AYG78668.1"/>
    <property type="molecule type" value="Genomic_DNA"/>
</dbReference>
<dbReference type="InterPro" id="IPR011712">
    <property type="entry name" value="Sig_transdc_His_kin_sub3_dim/P"/>
</dbReference>
<gene>
    <name evidence="13" type="primary">liaS_1</name>
    <name evidence="13" type="ORF">DWB77_00776</name>
</gene>
<dbReference type="Proteomes" id="UP000271554">
    <property type="component" value="Chromosome"/>
</dbReference>
<protein>
    <recommendedName>
        <fullName evidence="2">histidine kinase</fullName>
        <ecNumber evidence="2">2.7.13.3</ecNumber>
    </recommendedName>
</protein>
<evidence type="ECO:0000313" key="13">
    <source>
        <dbReference type="EMBL" id="AYG78668.1"/>
    </source>
</evidence>
<dbReference type="Pfam" id="PF02518">
    <property type="entry name" value="HATPase_c"/>
    <property type="match status" value="1"/>
</dbReference>